<dbReference type="Pfam" id="PF12674">
    <property type="entry name" value="Zn_ribbon_2"/>
    <property type="match status" value="1"/>
</dbReference>
<gene>
    <name evidence="2" type="ORF">OW255_11960</name>
</gene>
<protein>
    <submittedName>
        <fullName evidence="2">Zinc ribbon domain-containing protein</fullName>
    </submittedName>
</protein>
<evidence type="ECO:0000313" key="3">
    <source>
        <dbReference type="Proteomes" id="UP001163115"/>
    </source>
</evidence>
<dbReference type="RefSeq" id="WP_268114214.1">
    <property type="nucleotide sequence ID" value="NZ_CP113524.1"/>
</dbReference>
<dbReference type="Proteomes" id="UP001163115">
    <property type="component" value="Chromosome"/>
</dbReference>
<accession>A0ABY7A727</accession>
<evidence type="ECO:0000313" key="2">
    <source>
        <dbReference type="EMBL" id="WAJ22292.1"/>
    </source>
</evidence>
<reference evidence="2" key="1">
    <citation type="submission" date="2022-11" db="EMBL/GenBank/DDBJ databases">
        <title>Lacrimispora xylanolytica sy1, complete genome.</title>
        <authorList>
            <person name="Choi S."/>
        </authorList>
    </citation>
    <scope>NUCLEOTIDE SEQUENCE</scope>
    <source>
        <strain evidence="2">Sy1</strain>
    </source>
</reference>
<keyword evidence="3" id="KW-1185">Reference proteome</keyword>
<proteinExistence type="predicted"/>
<sequence>MKICIACGMPMENASDFPGGDMEKDYCIHCARPDGSMQSFEEKKASTVGFIMKTQGFDEFAAIEIALNGMKKLPAWKHFF</sequence>
<dbReference type="InterPro" id="IPR025868">
    <property type="entry name" value="Zn_ribbon_dom_put"/>
</dbReference>
<evidence type="ECO:0000259" key="1">
    <source>
        <dbReference type="Pfam" id="PF12674"/>
    </source>
</evidence>
<organism evidence="2 3">
    <name type="scientific">Lacrimispora xylanolytica</name>
    <dbReference type="NCBI Taxonomy" id="29375"/>
    <lineage>
        <taxon>Bacteria</taxon>
        <taxon>Bacillati</taxon>
        <taxon>Bacillota</taxon>
        <taxon>Clostridia</taxon>
        <taxon>Lachnospirales</taxon>
        <taxon>Lachnospiraceae</taxon>
        <taxon>Lacrimispora</taxon>
    </lineage>
</organism>
<name>A0ABY7A727_9FIRM</name>
<dbReference type="EMBL" id="CP113524">
    <property type="protein sequence ID" value="WAJ22292.1"/>
    <property type="molecule type" value="Genomic_DNA"/>
</dbReference>
<feature type="domain" description="Putative zinc ribbon" evidence="1">
    <location>
        <begin position="3"/>
        <end position="77"/>
    </location>
</feature>